<name>A0AB39PQN4_9ACTN</name>
<evidence type="ECO:0000256" key="4">
    <source>
        <dbReference type="ARBA" id="ARBA00022692"/>
    </source>
</evidence>
<proteinExistence type="predicted"/>
<dbReference type="PANTHER" id="PTHR23513:SF6">
    <property type="entry name" value="MAJOR FACILITATOR SUPERFAMILY ASSOCIATED DOMAIN-CONTAINING PROTEIN"/>
    <property type="match status" value="1"/>
</dbReference>
<feature type="transmembrane region" description="Helical" evidence="7">
    <location>
        <begin position="352"/>
        <end position="370"/>
    </location>
</feature>
<evidence type="ECO:0000256" key="3">
    <source>
        <dbReference type="ARBA" id="ARBA00022475"/>
    </source>
</evidence>
<dbReference type="InterPro" id="IPR022324">
    <property type="entry name" value="Bacilysin_exporter_BacE_put"/>
</dbReference>
<dbReference type="PROSITE" id="PS50850">
    <property type="entry name" value="MFS"/>
    <property type="match status" value="1"/>
</dbReference>
<dbReference type="PANTHER" id="PTHR23513">
    <property type="entry name" value="INTEGRAL MEMBRANE EFFLUX PROTEIN-RELATED"/>
    <property type="match status" value="1"/>
</dbReference>
<dbReference type="CDD" id="cd06173">
    <property type="entry name" value="MFS_MefA_like"/>
    <property type="match status" value="1"/>
</dbReference>
<evidence type="ECO:0000256" key="5">
    <source>
        <dbReference type="ARBA" id="ARBA00022989"/>
    </source>
</evidence>
<evidence type="ECO:0000256" key="2">
    <source>
        <dbReference type="ARBA" id="ARBA00022448"/>
    </source>
</evidence>
<evidence type="ECO:0000256" key="6">
    <source>
        <dbReference type="ARBA" id="ARBA00023136"/>
    </source>
</evidence>
<evidence type="ECO:0000256" key="7">
    <source>
        <dbReference type="SAM" id="Phobius"/>
    </source>
</evidence>
<feature type="transmembrane region" description="Helical" evidence="7">
    <location>
        <begin position="93"/>
        <end position="123"/>
    </location>
</feature>
<dbReference type="InterPro" id="IPR010290">
    <property type="entry name" value="TM_effector"/>
</dbReference>
<evidence type="ECO:0000259" key="8">
    <source>
        <dbReference type="PROSITE" id="PS50850"/>
    </source>
</evidence>
<reference evidence="9" key="1">
    <citation type="submission" date="2024-07" db="EMBL/GenBank/DDBJ databases">
        <authorList>
            <person name="Yu S.T."/>
        </authorList>
    </citation>
    <scope>NUCLEOTIDE SEQUENCE</scope>
    <source>
        <strain evidence="9">R21</strain>
    </source>
</reference>
<organism evidence="9">
    <name type="scientific">Streptomyces sp. R21</name>
    <dbReference type="NCBI Taxonomy" id="3238627"/>
    <lineage>
        <taxon>Bacteria</taxon>
        <taxon>Bacillati</taxon>
        <taxon>Actinomycetota</taxon>
        <taxon>Actinomycetes</taxon>
        <taxon>Kitasatosporales</taxon>
        <taxon>Streptomycetaceae</taxon>
        <taxon>Streptomyces</taxon>
    </lineage>
</organism>
<sequence>MVEPSPASVAPAPRTRLLRGNPAFRALCASRAVSFVGDGITTTVLVVLAARQDGPVGVSLLLLANALPRLAGPLAGVLADRVPTRRLMMRCELASALVIGLIAATLPPLPILIPLVVLAGALATIRNPAGRSLVPVLVDAPDRAPANALFGLARTLQLAVGPGLGGLLAAGPGGIHTALAVDTATFTVSALLLTGLPVLEPTRDPAAVTGVWAEATAGLRYVVADRQVRTLILTLFVIVAFAGVDNVALVFLAGDQLAGGPAGYGLAASSFGLGMLLASVACTRFTRGRSSVALLVIAIASSGAGTVLTGLAPALAVALVAQLLAGAGNAGENIGYDTVIQNVVPRPMLGRVFGTLGTAAQLGAGFAYLAGGLSVHLVGARATFVLAGAGTLAVLLVLVPVLRHSPQPDPDCCAD</sequence>
<evidence type="ECO:0000313" key="9">
    <source>
        <dbReference type="EMBL" id="XDQ31294.1"/>
    </source>
</evidence>
<feature type="transmembrane region" description="Helical" evidence="7">
    <location>
        <begin position="292"/>
        <end position="325"/>
    </location>
</feature>
<dbReference type="GO" id="GO:0005886">
    <property type="term" value="C:plasma membrane"/>
    <property type="evidence" value="ECO:0007669"/>
    <property type="project" value="UniProtKB-SubCell"/>
</dbReference>
<gene>
    <name evidence="9" type="ORF">AB5J56_44240</name>
</gene>
<comment type="subcellular location">
    <subcellularLocation>
        <location evidence="1">Cell membrane</location>
        <topology evidence="1">Multi-pass membrane protein</topology>
    </subcellularLocation>
</comment>
<dbReference type="PRINTS" id="PR01988">
    <property type="entry name" value="EXPORTERBACE"/>
</dbReference>
<dbReference type="Pfam" id="PF05977">
    <property type="entry name" value="MFS_3"/>
    <property type="match status" value="1"/>
</dbReference>
<evidence type="ECO:0000256" key="1">
    <source>
        <dbReference type="ARBA" id="ARBA00004651"/>
    </source>
</evidence>
<dbReference type="RefSeq" id="WP_369242063.1">
    <property type="nucleotide sequence ID" value="NZ_CP163435.1"/>
</dbReference>
<dbReference type="InterPro" id="IPR036259">
    <property type="entry name" value="MFS_trans_sf"/>
</dbReference>
<dbReference type="GO" id="GO:0022857">
    <property type="term" value="F:transmembrane transporter activity"/>
    <property type="evidence" value="ECO:0007669"/>
    <property type="project" value="InterPro"/>
</dbReference>
<keyword evidence="4 7" id="KW-0812">Transmembrane</keyword>
<protein>
    <submittedName>
        <fullName evidence="9">MFS transporter</fullName>
    </submittedName>
</protein>
<feature type="transmembrane region" description="Helical" evidence="7">
    <location>
        <begin position="382"/>
        <end position="402"/>
    </location>
</feature>
<feature type="transmembrane region" description="Helical" evidence="7">
    <location>
        <begin position="230"/>
        <end position="252"/>
    </location>
</feature>
<keyword evidence="2" id="KW-0813">Transport</keyword>
<keyword evidence="3" id="KW-1003">Cell membrane</keyword>
<keyword evidence="6 7" id="KW-0472">Membrane</keyword>
<keyword evidence="5 7" id="KW-1133">Transmembrane helix</keyword>
<dbReference type="InterPro" id="IPR020846">
    <property type="entry name" value="MFS_dom"/>
</dbReference>
<dbReference type="SUPFAM" id="SSF103473">
    <property type="entry name" value="MFS general substrate transporter"/>
    <property type="match status" value="1"/>
</dbReference>
<accession>A0AB39PQN4</accession>
<feature type="transmembrane region" description="Helical" evidence="7">
    <location>
        <begin position="264"/>
        <end position="285"/>
    </location>
</feature>
<dbReference type="Gene3D" id="1.20.1250.20">
    <property type="entry name" value="MFS general substrate transporter like domains"/>
    <property type="match status" value="2"/>
</dbReference>
<dbReference type="EMBL" id="CP163435">
    <property type="protein sequence ID" value="XDQ31294.1"/>
    <property type="molecule type" value="Genomic_DNA"/>
</dbReference>
<dbReference type="AlphaFoldDB" id="A0AB39PQN4"/>
<feature type="domain" description="Major facilitator superfamily (MFS) profile" evidence="8">
    <location>
        <begin position="227"/>
        <end position="415"/>
    </location>
</feature>